<gene>
    <name evidence="2" type="ORF">A3B23_02585</name>
</gene>
<feature type="compositionally biased region" description="Pro residues" evidence="1">
    <location>
        <begin position="121"/>
        <end position="133"/>
    </location>
</feature>
<accession>A0A1G1Z8H8</accession>
<sequence length="253" mass="27299">MIDYKSITLKAINNKLMTADPRLRELMNSNELTEKIHWISSDYNFDADDNENLAFHKLVGATLLGFIKPDELPEAITTFIATSQENALAATNEVKRDILPLAGTQTAPIVQPITNTTTQPPTRPAPLPVPPRPASQTPAAASAPFVLHETKEVKSDIQTDIDTRGTTRPVFYKPAFAPPKPGTNYAQLAPAKVDIGGAPVTAQPVPATPQADRTVNYTMPAQTPFGTVKTNPVAAPSTSVNSENIIDLKDLPR</sequence>
<evidence type="ECO:0000313" key="2">
    <source>
        <dbReference type="EMBL" id="OGY60150.1"/>
    </source>
</evidence>
<dbReference type="Proteomes" id="UP000178744">
    <property type="component" value="Unassembled WGS sequence"/>
</dbReference>
<dbReference type="EMBL" id="MHIY01000008">
    <property type="protein sequence ID" value="OGY60150.1"/>
    <property type="molecule type" value="Genomic_DNA"/>
</dbReference>
<evidence type="ECO:0000313" key="3">
    <source>
        <dbReference type="Proteomes" id="UP000178744"/>
    </source>
</evidence>
<proteinExistence type="predicted"/>
<evidence type="ECO:0000256" key="1">
    <source>
        <dbReference type="SAM" id="MobiDB-lite"/>
    </source>
</evidence>
<organism evidence="2 3">
    <name type="scientific">Candidatus Colwellbacteria bacterium RIFCSPLOWO2_01_FULL_48_10</name>
    <dbReference type="NCBI Taxonomy" id="1797690"/>
    <lineage>
        <taxon>Bacteria</taxon>
        <taxon>Candidatus Colwelliibacteriota</taxon>
    </lineage>
</organism>
<comment type="caution">
    <text evidence="2">The sequence shown here is derived from an EMBL/GenBank/DDBJ whole genome shotgun (WGS) entry which is preliminary data.</text>
</comment>
<protein>
    <submittedName>
        <fullName evidence="2">Uncharacterized protein</fullName>
    </submittedName>
</protein>
<name>A0A1G1Z8H8_9BACT</name>
<reference evidence="2 3" key="1">
    <citation type="journal article" date="2016" name="Nat. Commun.">
        <title>Thousands of microbial genomes shed light on interconnected biogeochemical processes in an aquifer system.</title>
        <authorList>
            <person name="Anantharaman K."/>
            <person name="Brown C.T."/>
            <person name="Hug L.A."/>
            <person name="Sharon I."/>
            <person name="Castelle C.J."/>
            <person name="Probst A.J."/>
            <person name="Thomas B.C."/>
            <person name="Singh A."/>
            <person name="Wilkins M.J."/>
            <person name="Karaoz U."/>
            <person name="Brodie E.L."/>
            <person name="Williams K.H."/>
            <person name="Hubbard S.S."/>
            <person name="Banfield J.F."/>
        </authorList>
    </citation>
    <scope>NUCLEOTIDE SEQUENCE [LARGE SCALE GENOMIC DNA]</scope>
</reference>
<dbReference type="STRING" id="1797690.A3B23_02585"/>
<dbReference type="AlphaFoldDB" id="A0A1G1Z8H8"/>
<feature type="region of interest" description="Disordered" evidence="1">
    <location>
        <begin position="112"/>
        <end position="138"/>
    </location>
</feature>